<name>A0A644VPQ8_9ZZZZ</name>
<accession>A0A644VPQ8</accession>
<gene>
    <name evidence="2" type="ORF">SDC9_39505</name>
</gene>
<proteinExistence type="predicted"/>
<evidence type="ECO:0000259" key="1">
    <source>
        <dbReference type="Pfam" id="PF00691"/>
    </source>
</evidence>
<dbReference type="InterPro" id="IPR036737">
    <property type="entry name" value="OmpA-like_sf"/>
</dbReference>
<evidence type="ECO:0000313" key="2">
    <source>
        <dbReference type="EMBL" id="MPL93379.1"/>
    </source>
</evidence>
<sequence>MKKKFFLTLVMTLAIVVGAYSQQPKQVKTNKGKKPIPKPQILETPIPARSADCFFAAPLQIDVPFGPTEPPRGYGFVSEISKDAKTKNVFDQEHNSVWYILTIPYDGKLCIDVTPKAIADDYDMLVYKYTNKYFCNRIIGNKVTPIRSVMSTGNTETKGITGIGLKGKLPHVPKTSTAAYASYIDVTEGEQYVIVVDNLASGGLGHTILATINTEFAPLTVLPIDSVKRERTTADILIKDKENNNIILEKEDAGAQVIKILPRKDYTITLKKDGYFNYRRDVTHAQAVKDSILTARLVQIKSGSKLPINGYLYFDVDELNNFTLLPESYTALDDVVKTLQEYPQLVVEIIGRIPTEGFSLRKDAENSRLRAEAIKKYLIGRGIPDANLKTRGSYIKELEAQLTQQKKSKSGSVLTPNCEIKILKTQ</sequence>
<feature type="domain" description="OmpA-like" evidence="1">
    <location>
        <begin position="320"/>
        <end position="392"/>
    </location>
</feature>
<dbReference type="Gene3D" id="3.30.1330.60">
    <property type="entry name" value="OmpA-like domain"/>
    <property type="match status" value="1"/>
</dbReference>
<dbReference type="AlphaFoldDB" id="A0A644VPQ8"/>
<protein>
    <recommendedName>
        <fullName evidence="1">OmpA-like domain-containing protein</fullName>
    </recommendedName>
</protein>
<dbReference type="SUPFAM" id="SSF103088">
    <property type="entry name" value="OmpA-like"/>
    <property type="match status" value="1"/>
</dbReference>
<dbReference type="EMBL" id="VSSQ01000390">
    <property type="protein sequence ID" value="MPL93379.1"/>
    <property type="molecule type" value="Genomic_DNA"/>
</dbReference>
<dbReference type="Pfam" id="PF00691">
    <property type="entry name" value="OmpA"/>
    <property type="match status" value="1"/>
</dbReference>
<organism evidence="2">
    <name type="scientific">bioreactor metagenome</name>
    <dbReference type="NCBI Taxonomy" id="1076179"/>
    <lineage>
        <taxon>unclassified sequences</taxon>
        <taxon>metagenomes</taxon>
        <taxon>ecological metagenomes</taxon>
    </lineage>
</organism>
<dbReference type="InterPro" id="IPR006665">
    <property type="entry name" value="OmpA-like"/>
</dbReference>
<reference evidence="2" key="1">
    <citation type="submission" date="2019-08" db="EMBL/GenBank/DDBJ databases">
        <authorList>
            <person name="Kucharzyk K."/>
            <person name="Murdoch R.W."/>
            <person name="Higgins S."/>
            <person name="Loffler F."/>
        </authorList>
    </citation>
    <scope>NUCLEOTIDE SEQUENCE</scope>
</reference>
<comment type="caution">
    <text evidence="2">The sequence shown here is derived from an EMBL/GenBank/DDBJ whole genome shotgun (WGS) entry which is preliminary data.</text>
</comment>